<dbReference type="Proteomes" id="UP000283474">
    <property type="component" value="Chromosome"/>
</dbReference>
<keyword evidence="3" id="KW-1185">Reference proteome</keyword>
<dbReference type="Pfam" id="PF00156">
    <property type="entry name" value="Pribosyltran"/>
    <property type="match status" value="1"/>
</dbReference>
<evidence type="ECO:0000313" key="2">
    <source>
        <dbReference type="EMBL" id="QAA95101.1"/>
    </source>
</evidence>
<proteinExistence type="predicted"/>
<sequence length="216" mass="23195">MNALFTDRADAGRQLADALLQDYGRHGNLLVLGLPRGGVPVAYEVAARLHAPLDVLVVRKLGAPMNREYAMGAIAPGGITILKQDVVCALNIRQEAIAQVIEIESAELDRRVDAYRGDRPPPVVADRTIIVVDDGLATGSTMQAAIMAIRQQDPALIVAAVPVASSEAHQLIRREADRIVCLATPAIFRAVGLWYVSFPQTSDAQVTELLARSRSA</sequence>
<name>A0A410GFM9_9BURK</name>
<dbReference type="GO" id="GO:0016740">
    <property type="term" value="F:transferase activity"/>
    <property type="evidence" value="ECO:0007669"/>
    <property type="project" value="UniProtKB-KW"/>
</dbReference>
<dbReference type="InterPro" id="IPR029057">
    <property type="entry name" value="PRTase-like"/>
</dbReference>
<dbReference type="Gene3D" id="3.40.50.2020">
    <property type="match status" value="1"/>
</dbReference>
<dbReference type="KEGG" id="pus:CKA81_15465"/>
<dbReference type="CDD" id="cd06223">
    <property type="entry name" value="PRTases_typeI"/>
    <property type="match status" value="1"/>
</dbReference>
<dbReference type="RefSeq" id="WP_128356090.1">
    <property type="nucleotide sequence ID" value="NZ_CP022987.1"/>
</dbReference>
<dbReference type="EMBL" id="CP022987">
    <property type="protein sequence ID" value="QAA95101.1"/>
    <property type="molecule type" value="Genomic_DNA"/>
</dbReference>
<gene>
    <name evidence="2" type="ORF">CKA81_15465</name>
</gene>
<dbReference type="AlphaFoldDB" id="A0A410GFM9"/>
<dbReference type="Gene3D" id="3.30.1310.20">
    <property type="entry name" value="PRTase-like"/>
    <property type="match status" value="1"/>
</dbReference>
<evidence type="ECO:0000259" key="1">
    <source>
        <dbReference type="Pfam" id="PF00156"/>
    </source>
</evidence>
<dbReference type="SUPFAM" id="SSF53271">
    <property type="entry name" value="PRTase-like"/>
    <property type="match status" value="1"/>
</dbReference>
<feature type="domain" description="Phosphoribosyltransferase" evidence="1">
    <location>
        <begin position="9"/>
        <end position="182"/>
    </location>
</feature>
<protein>
    <submittedName>
        <fullName evidence="2">Phosphoribosyl transferase</fullName>
    </submittedName>
</protein>
<keyword evidence="2" id="KW-0808">Transferase</keyword>
<accession>A0A410GFM9</accession>
<organism evidence="2 3">
    <name type="scientific">Pollutimonas thiosulfatoxidans</name>
    <dbReference type="NCBI Taxonomy" id="2028345"/>
    <lineage>
        <taxon>Bacteria</taxon>
        <taxon>Pseudomonadati</taxon>
        <taxon>Pseudomonadota</taxon>
        <taxon>Betaproteobacteria</taxon>
        <taxon>Burkholderiales</taxon>
        <taxon>Alcaligenaceae</taxon>
        <taxon>Pollutimonas</taxon>
    </lineage>
</organism>
<reference evidence="2 3" key="1">
    <citation type="submission" date="2017-08" db="EMBL/GenBank/DDBJ databases">
        <authorList>
            <person name="Park S.-J."/>
            <person name="Kim H."/>
        </authorList>
    </citation>
    <scope>NUCLEOTIDE SEQUENCE [LARGE SCALE GENOMIC DNA]</scope>
    <source>
        <strain evidence="3">ye3</strain>
    </source>
</reference>
<evidence type="ECO:0000313" key="3">
    <source>
        <dbReference type="Proteomes" id="UP000283474"/>
    </source>
</evidence>
<dbReference type="OrthoDB" id="9810066at2"/>
<dbReference type="InterPro" id="IPR000836">
    <property type="entry name" value="PRTase_dom"/>
</dbReference>